<gene>
    <name evidence="3" type="ORF">ERS852582_01213</name>
</gene>
<dbReference type="Gene3D" id="1.10.260.40">
    <property type="entry name" value="lambda repressor-like DNA-binding domains"/>
    <property type="match status" value="2"/>
</dbReference>
<dbReference type="AlphaFoldDB" id="A0A173SUU8"/>
<keyword evidence="1" id="KW-0238">DNA-binding</keyword>
<dbReference type="Pfam" id="PF01381">
    <property type="entry name" value="HTH_3"/>
    <property type="match status" value="1"/>
</dbReference>
<accession>A0A173SUU8</accession>
<dbReference type="PANTHER" id="PTHR46558:SF15">
    <property type="entry name" value="HELIX-TURN-HELIX DOMAIN PROTEIN"/>
    <property type="match status" value="1"/>
</dbReference>
<sequence>MAGPRTTVEAQAFYRMYHSYADIPNPWDRLRWCRYGLDLLQKEVAAMVGMEEWLYRDLESGTFHRSFTPELADKLAALYGIPVEDILDDYPLFLHRGGGDFLRRYREAKGWSRQQLADHAKVSRTSIRCWESGQKTISQKCFCHLVENLGSDFPSMLRM</sequence>
<dbReference type="SMART" id="SM00530">
    <property type="entry name" value="HTH_XRE"/>
    <property type="match status" value="2"/>
</dbReference>
<dbReference type="EMBL" id="CYXN01000007">
    <property type="protein sequence ID" value="CUM93970.1"/>
    <property type="molecule type" value="Genomic_DNA"/>
</dbReference>
<dbReference type="Proteomes" id="UP000095649">
    <property type="component" value="Unassembled WGS sequence"/>
</dbReference>
<evidence type="ECO:0000256" key="1">
    <source>
        <dbReference type="ARBA" id="ARBA00023125"/>
    </source>
</evidence>
<dbReference type="PANTHER" id="PTHR46558">
    <property type="entry name" value="TRACRIPTIONAL REGULATORY PROTEIN-RELATED-RELATED"/>
    <property type="match status" value="1"/>
</dbReference>
<dbReference type="RefSeq" id="WP_242852929.1">
    <property type="nucleotide sequence ID" value="NZ_CYXN01000007.1"/>
</dbReference>
<dbReference type="InterPro" id="IPR001387">
    <property type="entry name" value="Cro/C1-type_HTH"/>
</dbReference>
<evidence type="ECO:0000259" key="2">
    <source>
        <dbReference type="PROSITE" id="PS50943"/>
    </source>
</evidence>
<dbReference type="Pfam" id="PF13560">
    <property type="entry name" value="HTH_31"/>
    <property type="match status" value="1"/>
</dbReference>
<protein>
    <submittedName>
        <fullName evidence="3">Transcriptional regulator, y4mF family</fullName>
    </submittedName>
</protein>
<reference evidence="3 4" key="1">
    <citation type="submission" date="2015-09" db="EMBL/GenBank/DDBJ databases">
        <authorList>
            <consortium name="Pathogen Informatics"/>
        </authorList>
    </citation>
    <scope>NUCLEOTIDE SEQUENCE [LARGE SCALE GENOMIC DNA]</scope>
    <source>
        <strain evidence="3 4">2789STDY5834970</strain>
    </source>
</reference>
<feature type="domain" description="HTH cro/C1-type" evidence="2">
    <location>
        <begin position="102"/>
        <end position="140"/>
    </location>
</feature>
<dbReference type="GO" id="GO:0003677">
    <property type="term" value="F:DNA binding"/>
    <property type="evidence" value="ECO:0007669"/>
    <property type="project" value="UniProtKB-KW"/>
</dbReference>
<proteinExistence type="predicted"/>
<organism evidence="3 4">
    <name type="scientific">Faecalibacterium prausnitzii</name>
    <dbReference type="NCBI Taxonomy" id="853"/>
    <lineage>
        <taxon>Bacteria</taxon>
        <taxon>Bacillati</taxon>
        <taxon>Bacillota</taxon>
        <taxon>Clostridia</taxon>
        <taxon>Eubacteriales</taxon>
        <taxon>Oscillospiraceae</taxon>
        <taxon>Faecalibacterium</taxon>
    </lineage>
</organism>
<dbReference type="PROSITE" id="PS50943">
    <property type="entry name" value="HTH_CROC1"/>
    <property type="match status" value="1"/>
</dbReference>
<evidence type="ECO:0000313" key="3">
    <source>
        <dbReference type="EMBL" id="CUM93970.1"/>
    </source>
</evidence>
<dbReference type="CDD" id="cd00093">
    <property type="entry name" value="HTH_XRE"/>
    <property type="match status" value="2"/>
</dbReference>
<evidence type="ECO:0000313" key="4">
    <source>
        <dbReference type="Proteomes" id="UP000095649"/>
    </source>
</evidence>
<dbReference type="SUPFAM" id="SSF47413">
    <property type="entry name" value="lambda repressor-like DNA-binding domains"/>
    <property type="match status" value="2"/>
</dbReference>
<name>A0A173SUU8_9FIRM</name>
<dbReference type="InterPro" id="IPR010982">
    <property type="entry name" value="Lambda_DNA-bd_dom_sf"/>
</dbReference>